<evidence type="ECO:0000313" key="3">
    <source>
        <dbReference type="Proteomes" id="UP000658258"/>
    </source>
</evidence>
<evidence type="ECO:0008006" key="4">
    <source>
        <dbReference type="Google" id="ProtNLM"/>
    </source>
</evidence>
<accession>A0ABQ3I4J4</accession>
<dbReference type="EMBL" id="BNAG01000001">
    <property type="protein sequence ID" value="GHE56670.1"/>
    <property type="molecule type" value="Genomic_DNA"/>
</dbReference>
<gene>
    <name evidence="2" type="ORF">GCM10011340_09530</name>
</gene>
<comment type="caution">
    <text evidence="2">The sequence shown here is derived from an EMBL/GenBank/DDBJ whole genome shotgun (WGS) entry which is preliminary data.</text>
</comment>
<name>A0ABQ3I4J4_9BACT</name>
<dbReference type="Proteomes" id="UP000658258">
    <property type="component" value="Unassembled WGS sequence"/>
</dbReference>
<organism evidence="2 3">
    <name type="scientific">Roseivirga thermotolerans</name>
    <dbReference type="NCBI Taxonomy" id="1758176"/>
    <lineage>
        <taxon>Bacteria</taxon>
        <taxon>Pseudomonadati</taxon>
        <taxon>Bacteroidota</taxon>
        <taxon>Cytophagia</taxon>
        <taxon>Cytophagales</taxon>
        <taxon>Roseivirgaceae</taxon>
        <taxon>Roseivirga</taxon>
    </lineage>
</organism>
<feature type="signal peptide" evidence="1">
    <location>
        <begin position="1"/>
        <end position="19"/>
    </location>
</feature>
<keyword evidence="3" id="KW-1185">Reference proteome</keyword>
<dbReference type="RefSeq" id="WP_189629036.1">
    <property type="nucleotide sequence ID" value="NZ_BNAG01000001.1"/>
</dbReference>
<protein>
    <recommendedName>
        <fullName evidence="4">Peptidase S74 domain-containing protein</fullName>
    </recommendedName>
</protein>
<reference evidence="3" key="1">
    <citation type="journal article" date="2019" name="Int. J. Syst. Evol. Microbiol.">
        <title>The Global Catalogue of Microorganisms (GCM) 10K type strain sequencing project: providing services to taxonomists for standard genome sequencing and annotation.</title>
        <authorList>
            <consortium name="The Broad Institute Genomics Platform"/>
            <consortium name="The Broad Institute Genome Sequencing Center for Infectious Disease"/>
            <person name="Wu L."/>
            <person name="Ma J."/>
        </authorList>
    </citation>
    <scope>NUCLEOTIDE SEQUENCE [LARGE SCALE GENOMIC DNA]</scope>
    <source>
        <strain evidence="3">CGMCC 1.15111</strain>
    </source>
</reference>
<proteinExistence type="predicted"/>
<feature type="chain" id="PRO_5045986380" description="Peptidase S74 domain-containing protein" evidence="1">
    <location>
        <begin position="20"/>
        <end position="440"/>
    </location>
</feature>
<sequence length="440" mass="48694">MKKIIYAPIFLFFSVFTFAQNSFPSSGQANIDYDAAAALKIKNWNRFGSTNGGHYPYWGMGIEHTNAGWNSFQSTIRGSLILNWGNAIHFSSAPANTTNASLTTHMSINTLNGNVGIGTTTPSANLEIFGTEPSLRIRPSSPDEHARLKLDWGTTDDSGLELSYHPNSAVGFIDNKYENEPNRVWGDIQFRRRDSGVMTPTMTLKAETGFVGIGTTSPSAKFDLRDGHLYVGDDTFNNPGSWGATINLDDNVHSRILIEERATGVQTSLWAHTGGNAKVGTISNHNFGIITNGREKLTVLTNGSVGIGTVSPNEKLEVNGNALFQGNIESMKVKVTQTPGNWPDYVFSSDYKLRPLNELEHFIMQNQHLPEVPSAQEIEANGQDLGDIQAVLLKKIEELTLYAIQQEKRLETSDARYHKLESQYNELKVLLQEIIKNQKQ</sequence>
<keyword evidence="1" id="KW-0732">Signal</keyword>
<evidence type="ECO:0000256" key="1">
    <source>
        <dbReference type="SAM" id="SignalP"/>
    </source>
</evidence>
<evidence type="ECO:0000313" key="2">
    <source>
        <dbReference type="EMBL" id="GHE56670.1"/>
    </source>
</evidence>